<protein>
    <submittedName>
        <fullName evidence="1">36472_t:CDS:1</fullName>
    </submittedName>
</protein>
<evidence type="ECO:0000313" key="2">
    <source>
        <dbReference type="Proteomes" id="UP000789920"/>
    </source>
</evidence>
<reference evidence="1" key="1">
    <citation type="submission" date="2021-06" db="EMBL/GenBank/DDBJ databases">
        <authorList>
            <person name="Kallberg Y."/>
            <person name="Tangrot J."/>
            <person name="Rosling A."/>
        </authorList>
    </citation>
    <scope>NUCLEOTIDE SEQUENCE</scope>
    <source>
        <strain evidence="1">MA461A</strain>
    </source>
</reference>
<sequence>YDISLSTNIIMSRIRRNEIPNVTLSRTDYDNYRQKFLSSLQQGVSFSNQLNLHEQLRIIKDENYFTTKFFTAAKIYTKIDSDSSLLDSDSELYTTDEHILQQSSSLNDDE</sequence>
<evidence type="ECO:0000313" key="1">
    <source>
        <dbReference type="EMBL" id="CAG8764799.1"/>
    </source>
</evidence>
<keyword evidence="2" id="KW-1185">Reference proteome</keyword>
<gene>
    <name evidence="1" type="ORF">RPERSI_LOCUS15660</name>
</gene>
<name>A0ACA9QSH0_9GLOM</name>
<accession>A0ACA9QSH0</accession>
<dbReference type="EMBL" id="CAJVQC010037867">
    <property type="protein sequence ID" value="CAG8764799.1"/>
    <property type="molecule type" value="Genomic_DNA"/>
</dbReference>
<organism evidence="1 2">
    <name type="scientific">Racocetra persica</name>
    <dbReference type="NCBI Taxonomy" id="160502"/>
    <lineage>
        <taxon>Eukaryota</taxon>
        <taxon>Fungi</taxon>
        <taxon>Fungi incertae sedis</taxon>
        <taxon>Mucoromycota</taxon>
        <taxon>Glomeromycotina</taxon>
        <taxon>Glomeromycetes</taxon>
        <taxon>Diversisporales</taxon>
        <taxon>Gigasporaceae</taxon>
        <taxon>Racocetra</taxon>
    </lineage>
</organism>
<comment type="caution">
    <text evidence="1">The sequence shown here is derived from an EMBL/GenBank/DDBJ whole genome shotgun (WGS) entry which is preliminary data.</text>
</comment>
<feature type="non-terminal residue" evidence="1">
    <location>
        <position position="1"/>
    </location>
</feature>
<dbReference type="Proteomes" id="UP000789920">
    <property type="component" value="Unassembled WGS sequence"/>
</dbReference>
<proteinExistence type="predicted"/>